<evidence type="ECO:0000313" key="2">
    <source>
        <dbReference type="Proteomes" id="UP000316777"/>
    </source>
</evidence>
<dbReference type="GeneID" id="64767090"/>
<organism evidence="1 2">
    <name type="scientific">Mycobacterium phage Phrappuccino</name>
    <dbReference type="NCBI Taxonomy" id="2591223"/>
    <lineage>
        <taxon>Viruses</taxon>
        <taxon>Duplodnaviria</taxon>
        <taxon>Heunggongvirae</taxon>
        <taxon>Uroviricota</taxon>
        <taxon>Caudoviricetes</taxon>
        <taxon>Phrappuccinovirus</taxon>
        <taxon>Phrappuccinovirus phrappuccino</taxon>
        <taxon>Phreappuccinovirus Phrappuccino</taxon>
    </lineage>
</organism>
<sequence>MPKYHDDLLLTVTAINQWAASEDRRVFAAGGRVESSRAAFRRAMSRLIDDLEHQIFGGP</sequence>
<dbReference type="KEGG" id="vg:64767090"/>
<keyword evidence="2" id="KW-1185">Reference proteome</keyword>
<name>A0A514DE07_9CAUD</name>
<proteinExistence type="predicted"/>
<accession>A0A514DE07</accession>
<dbReference type="RefSeq" id="YP_010059858.1">
    <property type="nucleotide sequence ID" value="NC_054727.1"/>
</dbReference>
<reference evidence="1 2" key="1">
    <citation type="submission" date="2019-05" db="EMBL/GenBank/DDBJ databases">
        <authorList>
            <person name="Pope W.H."/>
            <person name="Garlena R.A."/>
            <person name="Russell D.A."/>
            <person name="Jacobs-Sera D."/>
            <person name="Hatfull G.F."/>
        </authorList>
    </citation>
    <scope>NUCLEOTIDE SEQUENCE [LARGE SCALE GENOMIC DNA]</scope>
</reference>
<gene>
    <name evidence="1" type="primary">169</name>
    <name evidence="1" type="ORF">SEA_PHRAPPUCCINO_169</name>
</gene>
<evidence type="ECO:0000313" key="1">
    <source>
        <dbReference type="EMBL" id="QDH91844.1"/>
    </source>
</evidence>
<dbReference type="Proteomes" id="UP000316777">
    <property type="component" value="Segment"/>
</dbReference>
<protein>
    <submittedName>
        <fullName evidence="1">Uncharacterized protein</fullName>
    </submittedName>
</protein>
<dbReference type="EMBL" id="MK937592">
    <property type="protein sequence ID" value="QDH91844.1"/>
    <property type="molecule type" value="Genomic_DNA"/>
</dbReference>